<evidence type="ECO:0000259" key="11">
    <source>
        <dbReference type="Pfam" id="PF08543"/>
    </source>
</evidence>
<keyword evidence="8" id="KW-0067">ATP-binding</keyword>
<dbReference type="EMBL" id="LT629776">
    <property type="protein sequence ID" value="SDS60767.1"/>
    <property type="molecule type" value="Genomic_DNA"/>
</dbReference>
<dbReference type="SUPFAM" id="SSF53613">
    <property type="entry name" value="Ribokinase-like"/>
    <property type="match status" value="1"/>
</dbReference>
<reference evidence="12 13" key="1">
    <citation type="submission" date="2016-10" db="EMBL/GenBank/DDBJ databases">
        <authorList>
            <person name="de Groot N.N."/>
        </authorList>
    </citation>
    <scope>NUCLEOTIDE SEQUENCE [LARGE SCALE GENOMIC DNA]</scope>
    <source>
        <strain evidence="12 13">DSM 22126</strain>
    </source>
</reference>
<keyword evidence="6" id="KW-0547">Nucleotide-binding</keyword>
<dbReference type="OrthoDB" id="34166at2"/>
<comment type="catalytic activity">
    <reaction evidence="1">
        <text>4-amino-5-hydroxymethyl-2-methylpyrimidine + ATP = 4-amino-2-methyl-5-(phosphooxymethyl)pyrimidine + ADP + H(+)</text>
        <dbReference type="Rhea" id="RHEA:23096"/>
        <dbReference type="ChEBI" id="CHEBI:15378"/>
        <dbReference type="ChEBI" id="CHEBI:16892"/>
        <dbReference type="ChEBI" id="CHEBI:30616"/>
        <dbReference type="ChEBI" id="CHEBI:58354"/>
        <dbReference type="ChEBI" id="CHEBI:456216"/>
        <dbReference type="EC" id="2.7.1.49"/>
    </reaction>
</comment>
<evidence type="ECO:0000256" key="1">
    <source>
        <dbReference type="ARBA" id="ARBA00000151"/>
    </source>
</evidence>
<keyword evidence="5" id="KW-0808">Transferase</keyword>
<evidence type="ECO:0000256" key="5">
    <source>
        <dbReference type="ARBA" id="ARBA00022679"/>
    </source>
</evidence>
<dbReference type="Pfam" id="PF08543">
    <property type="entry name" value="Phos_pyr_kin"/>
    <property type="match status" value="1"/>
</dbReference>
<dbReference type="InterPro" id="IPR029056">
    <property type="entry name" value="Ribokinase-like"/>
</dbReference>
<dbReference type="InterPro" id="IPR013749">
    <property type="entry name" value="PM/HMP-P_kinase-1"/>
</dbReference>
<dbReference type="GO" id="GO:0009228">
    <property type="term" value="P:thiamine biosynthetic process"/>
    <property type="evidence" value="ECO:0007669"/>
    <property type="project" value="UniProtKB-KW"/>
</dbReference>
<sequence length="285" mass="29521">MTHASDRSPQQTREHPPGSRPRVLSIAGTDPTGGAGIQADLKSFAAHGAYGMAVVTAVVAQNTHGVRAVHLPPVDVLVGQLEAVSDDVAVDAVKIGMVASEGYAQEIGLWLDRVQPRWVVLDPVMVATSGHHLLDPGAERAVVDLLPRVDLVTPNMAELAVLVGQETATTWSAVLEQAVELARRASVVVLAKGGHLLGPGSPDALVTPEGVVTEVSAPRVQTSNVHGTGCSLSSALAALRPRCDDWESAVREAKTWISGALEAADALAVGSGNGPIDHLHAQVPV</sequence>
<keyword evidence="7 12" id="KW-0418">Kinase</keyword>
<keyword evidence="9" id="KW-0784">Thiamine biosynthesis</keyword>
<dbReference type="GO" id="GO:0008972">
    <property type="term" value="F:phosphomethylpyrimidine kinase activity"/>
    <property type="evidence" value="ECO:0007669"/>
    <property type="project" value="UniProtKB-EC"/>
</dbReference>
<dbReference type="AlphaFoldDB" id="A0A1H1TKK9"/>
<name>A0A1H1TKK9_9CELL</name>
<dbReference type="RefSeq" id="WP_083373008.1">
    <property type="nucleotide sequence ID" value="NZ_LT629776.1"/>
</dbReference>
<dbReference type="GO" id="GO:0009229">
    <property type="term" value="P:thiamine diphosphate biosynthetic process"/>
    <property type="evidence" value="ECO:0007669"/>
    <property type="project" value="UniProtKB-UniPathway"/>
</dbReference>
<dbReference type="CDD" id="cd01169">
    <property type="entry name" value="HMPP_kinase"/>
    <property type="match status" value="1"/>
</dbReference>
<dbReference type="PANTHER" id="PTHR20858">
    <property type="entry name" value="PHOSPHOMETHYLPYRIMIDINE KINASE"/>
    <property type="match status" value="1"/>
</dbReference>
<evidence type="ECO:0000256" key="7">
    <source>
        <dbReference type="ARBA" id="ARBA00022777"/>
    </source>
</evidence>
<evidence type="ECO:0000256" key="2">
    <source>
        <dbReference type="ARBA" id="ARBA00000565"/>
    </source>
</evidence>
<accession>A0A1H1TKK9</accession>
<dbReference type="STRING" id="545619.SAMN04489860_1931"/>
<dbReference type="NCBIfam" id="TIGR00097">
    <property type="entry name" value="HMP-P_kinase"/>
    <property type="match status" value="1"/>
</dbReference>
<proteinExistence type="predicted"/>
<protein>
    <submittedName>
        <fullName evidence="12">Hydroxymethylpyrimidine kinase/phosphomethylpyrimidine kinase</fullName>
    </submittedName>
</protein>
<gene>
    <name evidence="12" type="ORF">SAMN04489860_1931</name>
</gene>
<feature type="domain" description="Pyridoxamine kinase/Phosphomethylpyrimidine kinase" evidence="11">
    <location>
        <begin position="30"/>
        <end position="277"/>
    </location>
</feature>
<dbReference type="GO" id="GO:0005524">
    <property type="term" value="F:ATP binding"/>
    <property type="evidence" value="ECO:0007669"/>
    <property type="project" value="UniProtKB-KW"/>
</dbReference>
<dbReference type="UniPathway" id="UPA00060">
    <property type="reaction ID" value="UER00138"/>
</dbReference>
<evidence type="ECO:0000256" key="4">
    <source>
        <dbReference type="ARBA" id="ARBA00004769"/>
    </source>
</evidence>
<comment type="pathway">
    <text evidence="4">Cofactor biosynthesis; thiamine diphosphate biosynthesis; 4-amino-2-methyl-5-diphosphomethylpyrimidine from 5-amino-1-(5-phospho-D-ribosyl)imidazole: step 3/3.</text>
</comment>
<evidence type="ECO:0000313" key="13">
    <source>
        <dbReference type="Proteomes" id="UP000185663"/>
    </source>
</evidence>
<dbReference type="GO" id="GO:0008902">
    <property type="term" value="F:hydroxymethylpyrimidine kinase activity"/>
    <property type="evidence" value="ECO:0007669"/>
    <property type="project" value="UniProtKB-EC"/>
</dbReference>
<evidence type="ECO:0000256" key="8">
    <source>
        <dbReference type="ARBA" id="ARBA00022840"/>
    </source>
</evidence>
<evidence type="ECO:0000256" key="6">
    <source>
        <dbReference type="ARBA" id="ARBA00022741"/>
    </source>
</evidence>
<dbReference type="InterPro" id="IPR004399">
    <property type="entry name" value="HMP/HMP-P_kinase_dom"/>
</dbReference>
<evidence type="ECO:0000313" key="12">
    <source>
        <dbReference type="EMBL" id="SDS60767.1"/>
    </source>
</evidence>
<comment type="catalytic activity">
    <reaction evidence="2">
        <text>4-amino-2-methyl-5-(phosphooxymethyl)pyrimidine + ATP = 4-amino-2-methyl-5-(diphosphooxymethyl)pyrimidine + ADP</text>
        <dbReference type="Rhea" id="RHEA:19893"/>
        <dbReference type="ChEBI" id="CHEBI:30616"/>
        <dbReference type="ChEBI" id="CHEBI:57841"/>
        <dbReference type="ChEBI" id="CHEBI:58354"/>
        <dbReference type="ChEBI" id="CHEBI:456216"/>
        <dbReference type="EC" id="2.7.4.7"/>
    </reaction>
</comment>
<dbReference type="GO" id="GO:0005829">
    <property type="term" value="C:cytosol"/>
    <property type="evidence" value="ECO:0007669"/>
    <property type="project" value="TreeGrafter"/>
</dbReference>
<dbReference type="Gene3D" id="3.40.1190.20">
    <property type="match status" value="1"/>
</dbReference>
<dbReference type="PANTHER" id="PTHR20858:SF17">
    <property type="entry name" value="HYDROXYMETHYLPYRIMIDINE_PHOSPHOMETHYLPYRIMIDINE KINASE THI20-RELATED"/>
    <property type="match status" value="1"/>
</dbReference>
<organism evidence="12 13">
    <name type="scientific">Paraoerskovia marina</name>
    <dbReference type="NCBI Taxonomy" id="545619"/>
    <lineage>
        <taxon>Bacteria</taxon>
        <taxon>Bacillati</taxon>
        <taxon>Actinomycetota</taxon>
        <taxon>Actinomycetes</taxon>
        <taxon>Micrococcales</taxon>
        <taxon>Cellulomonadaceae</taxon>
        <taxon>Paraoerskovia</taxon>
    </lineage>
</organism>
<evidence type="ECO:0000256" key="10">
    <source>
        <dbReference type="SAM" id="MobiDB-lite"/>
    </source>
</evidence>
<feature type="compositionally biased region" description="Basic and acidic residues" evidence="10">
    <location>
        <begin position="1"/>
        <end position="17"/>
    </location>
</feature>
<evidence type="ECO:0000256" key="9">
    <source>
        <dbReference type="ARBA" id="ARBA00022977"/>
    </source>
</evidence>
<evidence type="ECO:0000256" key="3">
    <source>
        <dbReference type="ARBA" id="ARBA00003848"/>
    </source>
</evidence>
<feature type="region of interest" description="Disordered" evidence="10">
    <location>
        <begin position="1"/>
        <end position="29"/>
    </location>
</feature>
<comment type="function">
    <text evidence="3">Catalyzes the phosphorylation of hydroxymethylpyrimidine phosphate (HMP-P) to HMP-PP, and of HMP to HMP-P.</text>
</comment>
<dbReference type="eggNOG" id="COG0351">
    <property type="taxonomic scope" value="Bacteria"/>
</dbReference>
<dbReference type="Proteomes" id="UP000185663">
    <property type="component" value="Chromosome I"/>
</dbReference>
<dbReference type="FunFam" id="3.40.1190.20:FF:000003">
    <property type="entry name" value="Phosphomethylpyrimidine kinase ThiD"/>
    <property type="match status" value="1"/>
</dbReference>
<keyword evidence="13" id="KW-1185">Reference proteome</keyword>